<dbReference type="CDD" id="cd04301">
    <property type="entry name" value="NAT_SF"/>
    <property type="match status" value="1"/>
</dbReference>
<evidence type="ECO:0000313" key="2">
    <source>
        <dbReference type="EMBL" id="SEJ92355.1"/>
    </source>
</evidence>
<dbReference type="SUPFAM" id="SSF55729">
    <property type="entry name" value="Acyl-CoA N-acyltransferases (Nat)"/>
    <property type="match status" value="1"/>
</dbReference>
<feature type="domain" description="N-acetyltransferase" evidence="1">
    <location>
        <begin position="5"/>
        <end position="181"/>
    </location>
</feature>
<dbReference type="InterPro" id="IPR000182">
    <property type="entry name" value="GNAT_dom"/>
</dbReference>
<dbReference type="InterPro" id="IPR016181">
    <property type="entry name" value="Acyl_CoA_acyltransferase"/>
</dbReference>
<dbReference type="AlphaFoldDB" id="A0A1H7D2K0"/>
<dbReference type="EMBL" id="FNYD01000008">
    <property type="protein sequence ID" value="SEJ92355.1"/>
    <property type="molecule type" value="Genomic_DNA"/>
</dbReference>
<gene>
    <name evidence="2" type="ORF">SAMN05444007_108286</name>
</gene>
<dbReference type="PROSITE" id="PS51186">
    <property type="entry name" value="GNAT"/>
    <property type="match status" value="1"/>
</dbReference>
<dbReference type="OrthoDB" id="187903at2"/>
<name>A0A1H7D2K0_9RHOB</name>
<proteinExistence type="predicted"/>
<dbReference type="Gene3D" id="3.40.630.30">
    <property type="match status" value="1"/>
</dbReference>
<dbReference type="Proteomes" id="UP000199379">
    <property type="component" value="Unassembled WGS sequence"/>
</dbReference>
<dbReference type="Pfam" id="PF00583">
    <property type="entry name" value="Acetyltransf_1"/>
    <property type="match status" value="1"/>
</dbReference>
<dbReference type="RefSeq" id="WP_092368776.1">
    <property type="nucleotide sequence ID" value="NZ_BMGV01000008.1"/>
</dbReference>
<evidence type="ECO:0000259" key="1">
    <source>
        <dbReference type="PROSITE" id="PS51186"/>
    </source>
</evidence>
<dbReference type="GO" id="GO:0016747">
    <property type="term" value="F:acyltransferase activity, transferring groups other than amino-acyl groups"/>
    <property type="evidence" value="ECO:0007669"/>
    <property type="project" value="InterPro"/>
</dbReference>
<accession>A0A1H7D2K0</accession>
<dbReference type="STRING" id="1227549.SAMN05444007_108286"/>
<sequence length="197" mass="21872">MAEVTDVRVLTGPALEAALDDVARLRIDVFRDWPYLYDGDLPYERSYLQLFRDSPGAVLVGAFAGGRLVGASTGTPLSDHAEDFAAAFAPTGLDTAEIFYCAESVLLPAYRGQGVGHRFFDLREAHARRLGFARSAFCAVQRDADHPLRPADTAPLDPFWRARGYAPLPGVVARFSWKDVDRVEETVKPLQFWIRDL</sequence>
<protein>
    <recommendedName>
        <fullName evidence="1">N-acetyltransferase domain-containing protein</fullName>
    </recommendedName>
</protein>
<evidence type="ECO:0000313" key="3">
    <source>
        <dbReference type="Proteomes" id="UP000199379"/>
    </source>
</evidence>
<keyword evidence="3" id="KW-1185">Reference proteome</keyword>
<organism evidence="2 3">
    <name type="scientific">Cribrihabitans marinus</name>
    <dbReference type="NCBI Taxonomy" id="1227549"/>
    <lineage>
        <taxon>Bacteria</taxon>
        <taxon>Pseudomonadati</taxon>
        <taxon>Pseudomonadota</taxon>
        <taxon>Alphaproteobacteria</taxon>
        <taxon>Rhodobacterales</taxon>
        <taxon>Paracoccaceae</taxon>
        <taxon>Cribrihabitans</taxon>
    </lineage>
</organism>
<reference evidence="2 3" key="1">
    <citation type="submission" date="2016-10" db="EMBL/GenBank/DDBJ databases">
        <authorList>
            <person name="de Groot N.N."/>
        </authorList>
    </citation>
    <scope>NUCLEOTIDE SEQUENCE [LARGE SCALE GENOMIC DNA]</scope>
    <source>
        <strain evidence="2 3">DSM 29340</strain>
    </source>
</reference>